<name>A0ABQ2JJY5_9ACTN</name>
<proteinExistence type="predicted"/>
<gene>
    <name evidence="1" type="ORF">GCM10012285_31670</name>
</gene>
<sequence length="213" mass="21338">MGLALAPAPAHAQTSTSVLCGESALVNAITTANAKGGDTLALFPFCTYRITSAHYWGARGPVGLPAITTPIKMLGIGNIIERDPGAPQFRVLQVEGSANVPGTKGQLTAQGITVRGGSAVSPYPGGGISNLGGTVSLSLSDISGNTAVAGGGLYNDNGVMVLSNTHVHNNSVPTTGGGIYLNSGSVLLTDYLTYVRDNTPDNCAPPGSVGGCV</sequence>
<evidence type="ECO:0000313" key="2">
    <source>
        <dbReference type="Proteomes" id="UP000600080"/>
    </source>
</evidence>
<keyword evidence="2" id="KW-1185">Reference proteome</keyword>
<comment type="caution">
    <text evidence="1">The sequence shown here is derived from an EMBL/GenBank/DDBJ whole genome shotgun (WGS) entry which is preliminary data.</text>
</comment>
<dbReference type="InterPro" id="IPR011050">
    <property type="entry name" value="Pectin_lyase_fold/virulence"/>
</dbReference>
<reference evidence="2" key="1">
    <citation type="journal article" date="2019" name="Int. J. Syst. Evol. Microbiol.">
        <title>The Global Catalogue of Microorganisms (GCM) 10K type strain sequencing project: providing services to taxonomists for standard genome sequencing and annotation.</title>
        <authorList>
            <consortium name="The Broad Institute Genomics Platform"/>
            <consortium name="The Broad Institute Genome Sequencing Center for Infectious Disease"/>
            <person name="Wu L."/>
            <person name="Ma J."/>
        </authorList>
    </citation>
    <scope>NUCLEOTIDE SEQUENCE [LARGE SCALE GENOMIC DNA]</scope>
    <source>
        <strain evidence="2">CGMCC 4.7323</strain>
    </source>
</reference>
<dbReference type="Proteomes" id="UP000600080">
    <property type="component" value="Unassembled WGS sequence"/>
</dbReference>
<accession>A0ABQ2JJY5</accession>
<dbReference type="SUPFAM" id="SSF51126">
    <property type="entry name" value="Pectin lyase-like"/>
    <property type="match status" value="1"/>
</dbReference>
<protein>
    <submittedName>
        <fullName evidence="1">Uncharacterized protein</fullName>
    </submittedName>
</protein>
<evidence type="ECO:0000313" key="1">
    <source>
        <dbReference type="EMBL" id="GGN46737.1"/>
    </source>
</evidence>
<organism evidence="1 2">
    <name type="scientific">Streptomyces kronopolitis</name>
    <dbReference type="NCBI Taxonomy" id="1612435"/>
    <lineage>
        <taxon>Bacteria</taxon>
        <taxon>Bacillati</taxon>
        <taxon>Actinomycetota</taxon>
        <taxon>Actinomycetes</taxon>
        <taxon>Kitasatosporales</taxon>
        <taxon>Streptomycetaceae</taxon>
        <taxon>Streptomyces</taxon>
    </lineage>
</organism>
<dbReference type="EMBL" id="BMND01000012">
    <property type="protein sequence ID" value="GGN46737.1"/>
    <property type="molecule type" value="Genomic_DNA"/>
</dbReference>